<protein>
    <recommendedName>
        <fullName evidence="17">Acyl-coenzyme A oxidase</fullName>
    </recommendedName>
</protein>
<dbReference type="Pfam" id="PF22924">
    <property type="entry name" value="ACOX_C_alpha1"/>
    <property type="match status" value="1"/>
</dbReference>
<dbReference type="GO" id="GO:0033540">
    <property type="term" value="P:fatty acid beta-oxidation using acyl-CoA oxidase"/>
    <property type="evidence" value="ECO:0007669"/>
    <property type="project" value="InterPro"/>
</dbReference>
<comment type="subcellular location">
    <subcellularLocation>
        <location evidence="2">Peroxisome</location>
    </subcellularLocation>
</comment>
<dbReference type="PANTHER" id="PTHR10909">
    <property type="entry name" value="ELECTRON TRANSPORT OXIDOREDUCTASE"/>
    <property type="match status" value="1"/>
</dbReference>
<evidence type="ECO:0000256" key="11">
    <source>
        <dbReference type="ARBA" id="ARBA00036397"/>
    </source>
</evidence>
<feature type="binding site" evidence="19">
    <location>
        <position position="205"/>
    </location>
    <ligand>
        <name>FAD</name>
        <dbReference type="ChEBI" id="CHEBI:57692"/>
    </ligand>
</feature>
<dbReference type="Ensembl" id="ENSOSUT00000018034.1">
    <property type="protein sequence ID" value="ENSOSUP00000017446.1"/>
    <property type="gene ID" value="ENSOSUG00000012386.1"/>
</dbReference>
<evidence type="ECO:0000259" key="20">
    <source>
        <dbReference type="Pfam" id="PF01756"/>
    </source>
</evidence>
<feature type="domain" description="Acyl-CoA oxidase C-terminal" evidence="20">
    <location>
        <begin position="518"/>
        <end position="693"/>
    </location>
</feature>
<accession>A0A8C8ED30</accession>
<name>A0A8C8ED30_9STRI</name>
<evidence type="ECO:0000259" key="21">
    <source>
        <dbReference type="Pfam" id="PF02770"/>
    </source>
</evidence>
<dbReference type="InterPro" id="IPR036250">
    <property type="entry name" value="AcylCo_DH-like_C"/>
</dbReference>
<dbReference type="FunFam" id="1.20.140.10:FF:000010">
    <property type="entry name" value="Acyl-coenzyme A oxidase"/>
    <property type="match status" value="1"/>
</dbReference>
<evidence type="ECO:0000256" key="14">
    <source>
        <dbReference type="ARBA" id="ARBA00048405"/>
    </source>
</evidence>
<keyword evidence="7" id="KW-0276">Fatty acid metabolism</keyword>
<evidence type="ECO:0000256" key="10">
    <source>
        <dbReference type="ARBA" id="ARBA00023140"/>
    </source>
</evidence>
<feature type="domain" description="Acyl-CoA oxidase C-alpha1" evidence="22">
    <location>
        <begin position="309"/>
        <end position="473"/>
    </location>
</feature>
<evidence type="ECO:0000256" key="1">
    <source>
        <dbReference type="ARBA" id="ARBA00001974"/>
    </source>
</evidence>
<keyword evidence="10" id="KW-0576">Peroxisome</keyword>
<evidence type="ECO:0000313" key="23">
    <source>
        <dbReference type="Ensembl" id="ENSOSUP00000017446.1"/>
    </source>
</evidence>
<reference evidence="23" key="1">
    <citation type="submission" date="2025-08" db="UniProtKB">
        <authorList>
            <consortium name="Ensembl"/>
        </authorList>
    </citation>
    <scope>IDENTIFICATION</scope>
</reference>
<dbReference type="SUPFAM" id="SSF56645">
    <property type="entry name" value="Acyl-CoA dehydrogenase NM domain-like"/>
    <property type="match status" value="1"/>
</dbReference>
<evidence type="ECO:0000256" key="19">
    <source>
        <dbReference type="PIRSR" id="PIRSR000168-2"/>
    </source>
</evidence>
<dbReference type="Gene3D" id="2.40.110.10">
    <property type="entry name" value="Butyryl-CoA Dehydrogenase, subunit A, domain 2"/>
    <property type="match status" value="1"/>
</dbReference>
<feature type="binding site" evidence="19">
    <location>
        <position position="166"/>
    </location>
    <ligand>
        <name>FAD</name>
        <dbReference type="ChEBI" id="CHEBI:57692"/>
    </ligand>
</feature>
<dbReference type="FunFam" id="2.40.110.10:FF:000005">
    <property type="entry name" value="Acyl-coenzyme A oxidase"/>
    <property type="match status" value="1"/>
</dbReference>
<dbReference type="AlphaFoldDB" id="A0A8C8ED30"/>
<evidence type="ECO:0000256" key="3">
    <source>
        <dbReference type="ARBA" id="ARBA00004846"/>
    </source>
</evidence>
<dbReference type="CDD" id="cd01150">
    <property type="entry name" value="AXO"/>
    <property type="match status" value="1"/>
</dbReference>
<keyword evidence="24" id="KW-1185">Reference proteome</keyword>
<evidence type="ECO:0000256" key="9">
    <source>
        <dbReference type="ARBA" id="ARBA00023098"/>
    </source>
</evidence>
<comment type="catalytic activity">
    <reaction evidence="14">
        <text>tetracosanoyl-CoA + O2 = (2E)-tetracosenoyl-CoA + H2O2</text>
        <dbReference type="Rhea" id="RHEA:40319"/>
        <dbReference type="ChEBI" id="CHEBI:15379"/>
        <dbReference type="ChEBI" id="CHEBI:16240"/>
        <dbReference type="ChEBI" id="CHEBI:65052"/>
        <dbReference type="ChEBI" id="CHEBI:74693"/>
    </reaction>
    <physiologicalReaction direction="left-to-right" evidence="14">
        <dbReference type="Rhea" id="RHEA:40320"/>
    </physiologicalReaction>
</comment>
<sequence>MASTQNLKEAAGNHSSWESLLPDFPKGPLCKYRKKASFNWKEMAVLIEGKDIIQFKNRIFSALESDPLFAHHPGEELSREKYQELTFLRCKRIFEYDFLTQQEIIENPLKIFHMVLCIGMYDWSPCIQYMLHCGSFGGTLLSTSERFADFVEQIYRMKVFGCFALTELSHGSNTKGIRTTATFDRNTQEFIINTPDFEAAKFWVGNMGKHATHAVVYAQLYTPDGQYQGLHSFLVQIRDTKTLLPIPGVMIGDVGRKIGQNGLDNGFAMFHNVRIPKENILNIAGDVTTEGKYSSSVKDVKERFSAALGSLSSGRIAITAVSMTNLKLALSIAIRFSAVRRQFGPTDDEEIPVLEYQTQQWRLLPYLAATYALDYFCKSLFENLAEFYLGLLTKQKSQRQADLGREIHALSAASKPLTSWTAQQAAQECREACGGHGYLDMNRLGEIRNDNDPNCTYEGDNNVLLQQTSNYLMSWMDCIRDKVPFESPFGTINVLQDYHHILGWKFKAISVEDCMDSSVPLAAYKWLVCYLLRESDLKLSKEKQSGRSDFEAKNNCQVYYCRSLAIAFIEQTVLQRYHDYTHDPNIPSTLQPVLKNLSALYGLWSLSKHLAVLYQGGYASGEQAGRFIQNAILELCYRLKDDAVALVDVFAPPDFILNSPIGKANGELYKNLWGEILQGSKTLNRPSWWAEFCINRPVTGRLKSKL</sequence>
<comment type="cofactor">
    <cofactor evidence="1">
        <name>FAD</name>
        <dbReference type="ChEBI" id="CHEBI:57692"/>
    </cofactor>
</comment>
<dbReference type="SUPFAM" id="SSF47203">
    <property type="entry name" value="Acyl-CoA dehydrogenase C-terminal domain-like"/>
    <property type="match status" value="2"/>
</dbReference>
<dbReference type="InterPro" id="IPR055060">
    <property type="entry name" value="ACOX_C_alpha1"/>
</dbReference>
<dbReference type="Gene3D" id="1.20.140.10">
    <property type="entry name" value="Butyryl-CoA Dehydrogenase, subunit A, domain 3"/>
    <property type="match status" value="2"/>
</dbReference>
<keyword evidence="5 17" id="KW-0285">Flavoprotein</keyword>
<dbReference type="Pfam" id="PF02770">
    <property type="entry name" value="Acyl-CoA_dh_M"/>
    <property type="match status" value="1"/>
</dbReference>
<comment type="catalytic activity">
    <reaction evidence="12">
        <text>hexadecanedioyl-CoA + O2 = (2E)-hexadecenedioyl-CoA + H2O2</text>
        <dbReference type="Rhea" id="RHEA:40275"/>
        <dbReference type="ChEBI" id="CHEBI:15379"/>
        <dbReference type="ChEBI" id="CHEBI:16240"/>
        <dbReference type="ChEBI" id="CHEBI:77075"/>
        <dbReference type="ChEBI" id="CHEBI:77085"/>
    </reaction>
    <physiologicalReaction direction="left-to-right" evidence="12">
        <dbReference type="Rhea" id="RHEA:40276"/>
    </physiologicalReaction>
</comment>
<evidence type="ECO:0000256" key="7">
    <source>
        <dbReference type="ARBA" id="ARBA00022832"/>
    </source>
</evidence>
<dbReference type="GO" id="GO:0055088">
    <property type="term" value="P:lipid homeostasis"/>
    <property type="evidence" value="ECO:0007669"/>
    <property type="project" value="TreeGrafter"/>
</dbReference>
<comment type="catalytic activity">
    <reaction evidence="15">
        <text>(2S)-pristanoyl-CoA + O2 = (2E)-pristenoyl-CoA + H2O2</text>
        <dbReference type="Rhea" id="RHEA:40459"/>
        <dbReference type="ChEBI" id="CHEBI:15379"/>
        <dbReference type="ChEBI" id="CHEBI:16240"/>
        <dbReference type="ChEBI" id="CHEBI:77099"/>
        <dbReference type="ChEBI" id="CHEBI:77293"/>
    </reaction>
    <physiologicalReaction direction="left-to-right" evidence="15">
        <dbReference type="Rhea" id="RHEA:40460"/>
    </physiologicalReaction>
</comment>
<evidence type="ECO:0000256" key="18">
    <source>
        <dbReference type="PIRSR" id="PIRSR000168-1"/>
    </source>
</evidence>
<comment type="catalytic activity">
    <reaction evidence="11">
        <text>a 2,3-saturated acyl-CoA + O2 = a (2E)-enoyl-CoA + H2O2</text>
        <dbReference type="Rhea" id="RHEA:38959"/>
        <dbReference type="ChEBI" id="CHEBI:15379"/>
        <dbReference type="ChEBI" id="CHEBI:16240"/>
        <dbReference type="ChEBI" id="CHEBI:58856"/>
        <dbReference type="ChEBI" id="CHEBI:65111"/>
        <dbReference type="EC" id="1.3.3.6"/>
    </reaction>
    <physiologicalReaction direction="left-to-right" evidence="11">
        <dbReference type="Rhea" id="RHEA:38960"/>
    </physiologicalReaction>
</comment>
<dbReference type="InterPro" id="IPR034171">
    <property type="entry name" value="ACO"/>
</dbReference>
<reference evidence="23" key="2">
    <citation type="submission" date="2025-09" db="UniProtKB">
        <authorList>
            <consortium name="Ensembl"/>
        </authorList>
    </citation>
    <scope>IDENTIFICATION</scope>
</reference>
<evidence type="ECO:0000256" key="5">
    <source>
        <dbReference type="ARBA" id="ARBA00022630"/>
    </source>
</evidence>
<comment type="function">
    <text evidence="16">Oxidizes the CoA-esters of 2-methyl-branched fatty acids.</text>
</comment>
<dbReference type="GO" id="GO:0005777">
    <property type="term" value="C:peroxisome"/>
    <property type="evidence" value="ECO:0007669"/>
    <property type="project" value="UniProtKB-SubCell"/>
</dbReference>
<dbReference type="GO" id="GO:0005504">
    <property type="term" value="F:fatty acid binding"/>
    <property type="evidence" value="ECO:0007669"/>
    <property type="project" value="InterPro"/>
</dbReference>
<feature type="active site" description="Proton acceptor" evidence="18">
    <location>
        <position position="458"/>
    </location>
</feature>
<dbReference type="GO" id="GO:0071949">
    <property type="term" value="F:FAD binding"/>
    <property type="evidence" value="ECO:0007669"/>
    <property type="project" value="InterPro"/>
</dbReference>
<evidence type="ECO:0000256" key="4">
    <source>
        <dbReference type="ARBA" id="ARBA00006288"/>
    </source>
</evidence>
<dbReference type="Proteomes" id="UP000694552">
    <property type="component" value="Unplaced"/>
</dbReference>
<dbReference type="InterPro" id="IPR006091">
    <property type="entry name" value="Acyl-CoA_Oxase/DH_mid-dom"/>
</dbReference>
<evidence type="ECO:0000313" key="24">
    <source>
        <dbReference type="Proteomes" id="UP000694552"/>
    </source>
</evidence>
<comment type="pathway">
    <text evidence="3">Lipid metabolism; peroxisomal fatty acid beta-oxidation.</text>
</comment>
<dbReference type="InterPro" id="IPR009100">
    <property type="entry name" value="AcylCoA_DH/oxidase_NM_dom_sf"/>
</dbReference>
<evidence type="ECO:0000256" key="12">
    <source>
        <dbReference type="ARBA" id="ARBA00036704"/>
    </source>
</evidence>
<dbReference type="FunFam" id="1.20.140.10:FF:000007">
    <property type="entry name" value="Acyl-coenzyme A oxidase"/>
    <property type="match status" value="1"/>
</dbReference>
<feature type="domain" description="Acyl-CoA oxidase/dehydrogenase middle" evidence="21">
    <location>
        <begin position="162"/>
        <end position="273"/>
    </location>
</feature>
<evidence type="ECO:0000256" key="8">
    <source>
        <dbReference type="ARBA" id="ARBA00023002"/>
    </source>
</evidence>
<evidence type="ECO:0000256" key="6">
    <source>
        <dbReference type="ARBA" id="ARBA00022827"/>
    </source>
</evidence>
<evidence type="ECO:0000259" key="22">
    <source>
        <dbReference type="Pfam" id="PF22924"/>
    </source>
</evidence>
<evidence type="ECO:0000256" key="2">
    <source>
        <dbReference type="ARBA" id="ARBA00004275"/>
    </source>
</evidence>
<dbReference type="GO" id="GO:0016402">
    <property type="term" value="F:pristanoyl-CoA oxidase activity"/>
    <property type="evidence" value="ECO:0007669"/>
    <property type="project" value="TreeGrafter"/>
</dbReference>
<keyword evidence="9" id="KW-0443">Lipid metabolism</keyword>
<comment type="similarity">
    <text evidence="4 17">Belongs to the acyl-CoA oxidase family.</text>
</comment>
<dbReference type="InterPro" id="IPR002655">
    <property type="entry name" value="Acyl-CoA_oxidase_C"/>
</dbReference>
<evidence type="ECO:0000256" key="13">
    <source>
        <dbReference type="ARBA" id="ARBA00036893"/>
    </source>
</evidence>
<proteinExistence type="inferred from homology"/>
<comment type="catalytic activity">
    <reaction evidence="13">
        <text>hexadecanoyl-CoA + O2 = (2E)-hexadecenoyl-CoA + H2O2</text>
        <dbReference type="Rhea" id="RHEA:40167"/>
        <dbReference type="ChEBI" id="CHEBI:15379"/>
        <dbReference type="ChEBI" id="CHEBI:16240"/>
        <dbReference type="ChEBI" id="CHEBI:57379"/>
        <dbReference type="ChEBI" id="CHEBI:61526"/>
    </reaction>
    <physiologicalReaction direction="left-to-right" evidence="13">
        <dbReference type="Rhea" id="RHEA:40168"/>
    </physiologicalReaction>
</comment>
<organism evidence="23 24">
    <name type="scientific">Otus sunia</name>
    <name type="common">Oriental scops-owl</name>
    <dbReference type="NCBI Taxonomy" id="257818"/>
    <lineage>
        <taxon>Eukaryota</taxon>
        <taxon>Metazoa</taxon>
        <taxon>Chordata</taxon>
        <taxon>Craniata</taxon>
        <taxon>Vertebrata</taxon>
        <taxon>Euteleostomi</taxon>
        <taxon>Archelosauria</taxon>
        <taxon>Archosauria</taxon>
        <taxon>Dinosauria</taxon>
        <taxon>Saurischia</taxon>
        <taxon>Theropoda</taxon>
        <taxon>Coelurosauria</taxon>
        <taxon>Aves</taxon>
        <taxon>Neognathae</taxon>
        <taxon>Neoaves</taxon>
        <taxon>Telluraves</taxon>
        <taxon>Strigiformes</taxon>
        <taxon>Strigidae</taxon>
        <taxon>Otus</taxon>
    </lineage>
</organism>
<dbReference type="Pfam" id="PF01756">
    <property type="entry name" value="ACOX"/>
    <property type="match status" value="1"/>
</dbReference>
<dbReference type="PIRSF" id="PIRSF000168">
    <property type="entry name" value="Acyl-CoA_oxidase"/>
    <property type="match status" value="1"/>
</dbReference>
<dbReference type="InterPro" id="IPR046373">
    <property type="entry name" value="Acyl-CoA_Oxase/DH_mid-dom_sf"/>
</dbReference>
<dbReference type="PANTHER" id="PTHR10909:SF390">
    <property type="entry name" value="PEROXISOMAL ACYL-COENZYME A OXIDASE 3"/>
    <property type="match status" value="1"/>
</dbReference>
<keyword evidence="8" id="KW-0560">Oxidoreductase</keyword>
<dbReference type="InterPro" id="IPR012258">
    <property type="entry name" value="Acyl-CoA_oxidase"/>
</dbReference>
<evidence type="ECO:0000256" key="16">
    <source>
        <dbReference type="ARBA" id="ARBA00059159"/>
    </source>
</evidence>
<evidence type="ECO:0000256" key="15">
    <source>
        <dbReference type="ARBA" id="ARBA00053000"/>
    </source>
</evidence>
<evidence type="ECO:0000256" key="17">
    <source>
        <dbReference type="PIRNR" id="PIRNR000168"/>
    </source>
</evidence>
<keyword evidence="6 17" id="KW-0274">FAD</keyword>